<dbReference type="Proteomes" id="UP000255087">
    <property type="component" value="Unassembled WGS sequence"/>
</dbReference>
<dbReference type="InterPro" id="IPR012951">
    <property type="entry name" value="BBE"/>
</dbReference>
<evidence type="ECO:0000259" key="2">
    <source>
        <dbReference type="Pfam" id="PF08031"/>
    </source>
</evidence>
<dbReference type="GO" id="GO:0016491">
    <property type="term" value="F:oxidoreductase activity"/>
    <property type="evidence" value="ECO:0007669"/>
    <property type="project" value="InterPro"/>
</dbReference>
<name>A0A380Q751_YERPU</name>
<dbReference type="GO" id="GO:0050660">
    <property type="term" value="F:flavin adenine dinucleotide binding"/>
    <property type="evidence" value="ECO:0007669"/>
    <property type="project" value="InterPro"/>
</dbReference>
<dbReference type="InterPro" id="IPR016169">
    <property type="entry name" value="FAD-bd_PCMH_sub2"/>
</dbReference>
<dbReference type="EMBL" id="UHJC01000001">
    <property type="protein sequence ID" value="SUP81655.1"/>
    <property type="molecule type" value="Genomic_DNA"/>
</dbReference>
<gene>
    <name evidence="3" type="primary">glcD2</name>
    <name evidence="3" type="ORF">NCTC8580_01709</name>
</gene>
<proteinExistence type="predicted"/>
<sequence length="107" mass="12589">MSLHRPLDPFLEGGDNYADTEGQWDDAKDDSVNKYWLKRMYDELQKIARSRYINEYDLETRAGETSKCFAAENWERLQRLRLEYDPDGVFVDVQQLEEHGDQPGANN</sequence>
<evidence type="ECO:0000313" key="4">
    <source>
        <dbReference type="Proteomes" id="UP000255087"/>
    </source>
</evidence>
<accession>A0A380Q751</accession>
<dbReference type="Gene3D" id="3.30.465.10">
    <property type="match status" value="1"/>
</dbReference>
<dbReference type="Pfam" id="PF08031">
    <property type="entry name" value="BBE"/>
    <property type="match status" value="1"/>
</dbReference>
<feature type="domain" description="Berberine/berberine-like" evidence="2">
    <location>
        <begin position="52"/>
        <end position="91"/>
    </location>
</feature>
<feature type="region of interest" description="Disordered" evidence="1">
    <location>
        <begin position="1"/>
        <end position="24"/>
    </location>
</feature>
<protein>
    <submittedName>
        <fullName evidence="3">Oxidoreductase</fullName>
    </submittedName>
</protein>
<evidence type="ECO:0000313" key="3">
    <source>
        <dbReference type="EMBL" id="SUP81655.1"/>
    </source>
</evidence>
<dbReference type="Gene3D" id="3.40.462.20">
    <property type="match status" value="1"/>
</dbReference>
<dbReference type="AlphaFoldDB" id="A0A380Q751"/>
<reference evidence="3 4" key="1">
    <citation type="submission" date="2018-06" db="EMBL/GenBank/DDBJ databases">
        <authorList>
            <consortium name="Pathogen Informatics"/>
            <person name="Doyle S."/>
        </authorList>
    </citation>
    <scope>NUCLEOTIDE SEQUENCE [LARGE SCALE GENOMIC DNA]</scope>
    <source>
        <strain evidence="3 4">NCTC8580</strain>
    </source>
</reference>
<organism evidence="3 4">
    <name type="scientific">Yersinia pseudotuberculosis</name>
    <dbReference type="NCBI Taxonomy" id="633"/>
    <lineage>
        <taxon>Bacteria</taxon>
        <taxon>Pseudomonadati</taxon>
        <taxon>Pseudomonadota</taxon>
        <taxon>Gammaproteobacteria</taxon>
        <taxon>Enterobacterales</taxon>
        <taxon>Yersiniaceae</taxon>
        <taxon>Yersinia</taxon>
    </lineage>
</organism>
<evidence type="ECO:0000256" key="1">
    <source>
        <dbReference type="SAM" id="MobiDB-lite"/>
    </source>
</evidence>